<dbReference type="SMART" id="SM00938">
    <property type="entry name" value="P-II"/>
    <property type="match status" value="1"/>
</dbReference>
<organism evidence="1 2">
    <name type="scientific">Tessaracoccus palaemonis</name>
    <dbReference type="NCBI Taxonomy" id="2829499"/>
    <lineage>
        <taxon>Bacteria</taxon>
        <taxon>Bacillati</taxon>
        <taxon>Actinomycetota</taxon>
        <taxon>Actinomycetes</taxon>
        <taxon>Propionibacteriales</taxon>
        <taxon>Propionibacteriaceae</taxon>
        <taxon>Tessaracoccus</taxon>
    </lineage>
</organism>
<name>A0ABX8SIE5_9ACTN</name>
<dbReference type="Proteomes" id="UP000824504">
    <property type="component" value="Chromosome"/>
</dbReference>
<dbReference type="Pfam" id="PF00543">
    <property type="entry name" value="P-II"/>
    <property type="match status" value="1"/>
</dbReference>
<sequence>MKLVTAIVQPSMLTQVQIALAQHGIAGMTVSEVSGYARQRGHREVYRGAEFTIDFIAKAKIEILTDDADASALIDIITEAARTGAVGDGKVWSTSVDEVVRIRTGERGAAAI</sequence>
<protein>
    <submittedName>
        <fullName evidence="1">P-II family nitrogen regulator</fullName>
    </submittedName>
</protein>
<dbReference type="EMBL" id="CP079216">
    <property type="protein sequence ID" value="QXT62440.1"/>
    <property type="molecule type" value="Genomic_DNA"/>
</dbReference>
<dbReference type="PROSITE" id="PS51343">
    <property type="entry name" value="PII_GLNB_DOM"/>
    <property type="match status" value="1"/>
</dbReference>
<proteinExistence type="predicted"/>
<evidence type="ECO:0000313" key="2">
    <source>
        <dbReference type="Proteomes" id="UP000824504"/>
    </source>
</evidence>
<keyword evidence="2" id="KW-1185">Reference proteome</keyword>
<dbReference type="PANTHER" id="PTHR30115">
    <property type="entry name" value="NITROGEN REGULATORY PROTEIN P-II"/>
    <property type="match status" value="1"/>
</dbReference>
<dbReference type="RefSeq" id="WP_219081308.1">
    <property type="nucleotide sequence ID" value="NZ_CP079216.1"/>
</dbReference>
<evidence type="ECO:0000313" key="1">
    <source>
        <dbReference type="EMBL" id="QXT62440.1"/>
    </source>
</evidence>
<reference evidence="1 2" key="1">
    <citation type="submission" date="2021-07" db="EMBL/GenBank/DDBJ databases">
        <title>complete genome sequencing of Tessaracoccus sp.J1M15.</title>
        <authorList>
            <person name="Bae J.-W."/>
            <person name="Kim D.-y."/>
        </authorList>
    </citation>
    <scope>NUCLEOTIDE SEQUENCE [LARGE SCALE GENOMIC DNA]</scope>
    <source>
        <strain evidence="1 2">J1M15</strain>
    </source>
</reference>
<accession>A0ABX8SIE5</accession>
<dbReference type="InterPro" id="IPR002187">
    <property type="entry name" value="N-reg_PII"/>
</dbReference>
<gene>
    <name evidence="1" type="ORF">KDB89_11895</name>
</gene>
<dbReference type="PANTHER" id="PTHR30115:SF11">
    <property type="entry name" value="NITROGEN REGULATORY PROTEIN P-II HOMOLOG"/>
    <property type="match status" value="1"/>
</dbReference>